<name>A0ABQ4B525_9ACTN</name>
<keyword evidence="2" id="KW-1185">Reference proteome</keyword>
<dbReference type="InterPro" id="IPR021408">
    <property type="entry name" value="DUF3046"/>
</dbReference>
<protein>
    <recommendedName>
        <fullName evidence="3">DUF3046 domain-containing protein</fullName>
    </recommendedName>
</protein>
<comment type="caution">
    <text evidence="1">The sequence shown here is derived from an EMBL/GenBank/DDBJ whole genome shotgun (WGS) entry which is preliminary data.</text>
</comment>
<evidence type="ECO:0000313" key="1">
    <source>
        <dbReference type="EMBL" id="GIE65745.1"/>
    </source>
</evidence>
<reference evidence="1 2" key="1">
    <citation type="submission" date="2021-01" db="EMBL/GenBank/DDBJ databases">
        <title>Whole genome shotgun sequence of Actinoplanes palleronii NBRC 14916.</title>
        <authorList>
            <person name="Komaki H."/>
            <person name="Tamura T."/>
        </authorList>
    </citation>
    <scope>NUCLEOTIDE SEQUENCE [LARGE SCALE GENOMIC DNA]</scope>
    <source>
        <strain evidence="1 2">NBRC 14916</strain>
    </source>
</reference>
<dbReference type="EMBL" id="BOMS01000024">
    <property type="protein sequence ID" value="GIE65745.1"/>
    <property type="molecule type" value="Genomic_DNA"/>
</dbReference>
<gene>
    <name evidence="1" type="ORF">Apa02nite_018530</name>
</gene>
<proteinExistence type="predicted"/>
<sequence length="81" mass="8977">MRNEACERRVGRLVSVRLTEFWRRLEQAFGAGYARSIAADQAFSDLGGRTIDEAIAQGIGTATIWRAVVAAYPDRVPSQLH</sequence>
<dbReference type="Pfam" id="PF11248">
    <property type="entry name" value="DUF3046"/>
    <property type="match status" value="1"/>
</dbReference>
<organism evidence="1 2">
    <name type="scientific">Actinoplanes palleronii</name>
    <dbReference type="NCBI Taxonomy" id="113570"/>
    <lineage>
        <taxon>Bacteria</taxon>
        <taxon>Bacillati</taxon>
        <taxon>Actinomycetota</taxon>
        <taxon>Actinomycetes</taxon>
        <taxon>Micromonosporales</taxon>
        <taxon>Micromonosporaceae</taxon>
        <taxon>Actinoplanes</taxon>
    </lineage>
</organism>
<dbReference type="Proteomes" id="UP000624709">
    <property type="component" value="Unassembled WGS sequence"/>
</dbReference>
<evidence type="ECO:0000313" key="2">
    <source>
        <dbReference type="Proteomes" id="UP000624709"/>
    </source>
</evidence>
<evidence type="ECO:0008006" key="3">
    <source>
        <dbReference type="Google" id="ProtNLM"/>
    </source>
</evidence>
<accession>A0ABQ4B525</accession>